<evidence type="ECO:0000256" key="1">
    <source>
        <dbReference type="SAM" id="MobiDB-lite"/>
    </source>
</evidence>
<dbReference type="InParanoid" id="A0A165NYF6"/>
<dbReference type="STRING" id="1314782.A0A165NYF6"/>
<accession>A0A165NYF6</accession>
<dbReference type="EMBL" id="KV425623">
    <property type="protein sequence ID" value="KZT20283.1"/>
    <property type="molecule type" value="Genomic_DNA"/>
</dbReference>
<feature type="compositionally biased region" description="Low complexity" evidence="1">
    <location>
        <begin position="53"/>
        <end position="62"/>
    </location>
</feature>
<organism evidence="2 3">
    <name type="scientific">Neolentinus lepideus HHB14362 ss-1</name>
    <dbReference type="NCBI Taxonomy" id="1314782"/>
    <lineage>
        <taxon>Eukaryota</taxon>
        <taxon>Fungi</taxon>
        <taxon>Dikarya</taxon>
        <taxon>Basidiomycota</taxon>
        <taxon>Agaricomycotina</taxon>
        <taxon>Agaricomycetes</taxon>
        <taxon>Gloeophyllales</taxon>
        <taxon>Gloeophyllaceae</taxon>
        <taxon>Neolentinus</taxon>
    </lineage>
</organism>
<name>A0A165NYF6_9AGAM</name>
<evidence type="ECO:0000313" key="3">
    <source>
        <dbReference type="Proteomes" id="UP000076761"/>
    </source>
</evidence>
<keyword evidence="3" id="KW-1185">Reference proteome</keyword>
<dbReference type="Proteomes" id="UP000076761">
    <property type="component" value="Unassembled WGS sequence"/>
</dbReference>
<dbReference type="PANTHER" id="PTHR28094">
    <property type="entry name" value="MEIOTICALLY UP-REGULATED GENE 113 PROTEIN"/>
    <property type="match status" value="1"/>
</dbReference>
<protein>
    <submittedName>
        <fullName evidence="2">DUF1766-domain-containing protein</fullName>
    </submittedName>
</protein>
<dbReference type="Pfam" id="PF13455">
    <property type="entry name" value="MUG113"/>
    <property type="match status" value="1"/>
</dbReference>
<gene>
    <name evidence="2" type="ORF">NEOLEDRAFT_1075954</name>
</gene>
<sequence>MHYALSPPSNVAPHPTLPVSAPATPPPPRPRPQRPTADQLTSTFSPVPYLTGPSRPSRPVSDSDIKPVPPVPPLSPSPPSKSKPTVSVSPLRRPVHKRATSSPPPSPSVSSITNGDSVQCSGITKAGKRCSRTVKLGSRLEELEEDGEVIRYCHQHSKEIMSPSGFYSRKTGSDFIKFADWIPDYLSEATQVALRTEMERARSTADQPGYIYTFEILDNSPKLVYLKVGRAVNLVKRLDQWSKQCGSKEQVLRGYYPDQNDTKESMMKGRVRAGEKGAWCHRLERLVHLELEDLAEGMVYLDPGWPNVSAPKRVNPTPTPKKGKGKLYKICPDCGKQHKEIFSFARVEKGRYKGKEWEAIVKPVIEKWGAFVEAYL</sequence>
<feature type="compositionally biased region" description="Pro residues" evidence="1">
    <location>
        <begin position="67"/>
        <end position="81"/>
    </location>
</feature>
<dbReference type="PANTHER" id="PTHR28094:SF1">
    <property type="entry name" value="MEIOTICALLY UP-REGULATED GENE 113 PROTEIN"/>
    <property type="match status" value="1"/>
</dbReference>
<dbReference type="OrthoDB" id="2417614at2759"/>
<feature type="region of interest" description="Disordered" evidence="1">
    <location>
        <begin position="1"/>
        <end position="117"/>
    </location>
</feature>
<evidence type="ECO:0000313" key="2">
    <source>
        <dbReference type="EMBL" id="KZT20283.1"/>
    </source>
</evidence>
<dbReference type="AlphaFoldDB" id="A0A165NYF6"/>
<proteinExistence type="predicted"/>
<dbReference type="InterPro" id="IPR053006">
    <property type="entry name" value="Meiosis_regulatory"/>
</dbReference>
<reference evidence="2 3" key="1">
    <citation type="journal article" date="2016" name="Mol. Biol. Evol.">
        <title>Comparative Genomics of Early-Diverging Mushroom-Forming Fungi Provides Insights into the Origins of Lignocellulose Decay Capabilities.</title>
        <authorList>
            <person name="Nagy L.G."/>
            <person name="Riley R."/>
            <person name="Tritt A."/>
            <person name="Adam C."/>
            <person name="Daum C."/>
            <person name="Floudas D."/>
            <person name="Sun H."/>
            <person name="Yadav J.S."/>
            <person name="Pangilinan J."/>
            <person name="Larsson K.H."/>
            <person name="Matsuura K."/>
            <person name="Barry K."/>
            <person name="Labutti K."/>
            <person name="Kuo R."/>
            <person name="Ohm R.A."/>
            <person name="Bhattacharya S.S."/>
            <person name="Shirouzu T."/>
            <person name="Yoshinaga Y."/>
            <person name="Martin F.M."/>
            <person name="Grigoriev I.V."/>
            <person name="Hibbett D.S."/>
        </authorList>
    </citation>
    <scope>NUCLEOTIDE SEQUENCE [LARGE SCALE GENOMIC DNA]</scope>
    <source>
        <strain evidence="2 3">HHB14362 ss-1</strain>
    </source>
</reference>